<dbReference type="EMBL" id="VLJV01000001">
    <property type="protein sequence ID" value="TWH22286.1"/>
    <property type="molecule type" value="Genomic_DNA"/>
</dbReference>
<evidence type="ECO:0000313" key="1">
    <source>
        <dbReference type="EMBL" id="TWH22286.1"/>
    </source>
</evidence>
<keyword evidence="2" id="KW-1185">Reference proteome</keyword>
<evidence type="ECO:0008006" key="3">
    <source>
        <dbReference type="Google" id="ProtNLM"/>
    </source>
</evidence>
<proteinExistence type="predicted"/>
<accession>A0A660CG13</accession>
<name>A0A660CG13_9PSEU</name>
<sequence>MWDVRALDAADALTDQRASQHHASLRVAGFYPSLYLNLADNLRRLGAFRAAAGYVEEAERHTSALPDGAYGDTIRAALEDVRRAVGERATARLASASGPAQ</sequence>
<reference evidence="1 2" key="1">
    <citation type="submission" date="2019-07" db="EMBL/GenBank/DDBJ databases">
        <title>R&amp;d 2014.</title>
        <authorList>
            <person name="Klenk H.-P."/>
        </authorList>
    </citation>
    <scope>NUCLEOTIDE SEQUENCE [LARGE SCALE GENOMIC DNA]</scope>
    <source>
        <strain evidence="1 2">DSM 43194</strain>
    </source>
</reference>
<protein>
    <recommendedName>
        <fullName evidence="3">Tetratricopeptide repeat protein</fullName>
    </recommendedName>
</protein>
<gene>
    <name evidence="1" type="ORF">JD82_04163</name>
</gene>
<comment type="caution">
    <text evidence="1">The sequence shown here is derived from an EMBL/GenBank/DDBJ whole genome shotgun (WGS) entry which is preliminary data.</text>
</comment>
<evidence type="ECO:0000313" key="2">
    <source>
        <dbReference type="Proteomes" id="UP000317303"/>
    </source>
</evidence>
<organism evidence="1 2">
    <name type="scientific">Prauserella rugosa</name>
    <dbReference type="NCBI Taxonomy" id="43354"/>
    <lineage>
        <taxon>Bacteria</taxon>
        <taxon>Bacillati</taxon>
        <taxon>Actinomycetota</taxon>
        <taxon>Actinomycetes</taxon>
        <taxon>Pseudonocardiales</taxon>
        <taxon>Pseudonocardiaceae</taxon>
        <taxon>Prauserella</taxon>
    </lineage>
</organism>
<dbReference type="Proteomes" id="UP000317303">
    <property type="component" value="Unassembled WGS sequence"/>
</dbReference>
<dbReference type="AlphaFoldDB" id="A0A660CG13"/>
<dbReference type="RefSeq" id="WP_342779954.1">
    <property type="nucleotide sequence ID" value="NZ_JOIJ01000010.1"/>
</dbReference>